<protein>
    <recommendedName>
        <fullName evidence="4">Transposase</fullName>
    </recommendedName>
</protein>
<gene>
    <name evidence="2" type="ORF">SAMN05660472_02861</name>
</gene>
<keyword evidence="3" id="KW-1185">Reference proteome</keyword>
<dbReference type="RefSeq" id="WP_090554824.1">
    <property type="nucleotide sequence ID" value="NZ_FNFP01000011.1"/>
</dbReference>
<organism evidence="2 3">
    <name type="scientific">Natronincola ferrireducens</name>
    <dbReference type="NCBI Taxonomy" id="393762"/>
    <lineage>
        <taxon>Bacteria</taxon>
        <taxon>Bacillati</taxon>
        <taxon>Bacillota</taxon>
        <taxon>Clostridia</taxon>
        <taxon>Peptostreptococcales</taxon>
        <taxon>Natronincolaceae</taxon>
        <taxon>Natronincola</taxon>
    </lineage>
</organism>
<dbReference type="Proteomes" id="UP000198718">
    <property type="component" value="Unassembled WGS sequence"/>
</dbReference>
<dbReference type="AlphaFoldDB" id="A0A1G9IGH0"/>
<feature type="region of interest" description="Disordered" evidence="1">
    <location>
        <begin position="163"/>
        <end position="187"/>
    </location>
</feature>
<dbReference type="OrthoDB" id="5868871at2"/>
<evidence type="ECO:0000256" key="1">
    <source>
        <dbReference type="SAM" id="MobiDB-lite"/>
    </source>
</evidence>
<evidence type="ECO:0000313" key="3">
    <source>
        <dbReference type="Proteomes" id="UP000198718"/>
    </source>
</evidence>
<dbReference type="EMBL" id="FNFP01000011">
    <property type="protein sequence ID" value="SDL24166.1"/>
    <property type="molecule type" value="Genomic_DNA"/>
</dbReference>
<proteinExistence type="predicted"/>
<name>A0A1G9IGH0_9FIRM</name>
<evidence type="ECO:0008006" key="4">
    <source>
        <dbReference type="Google" id="ProtNLM"/>
    </source>
</evidence>
<dbReference type="STRING" id="393762.SAMN05660472_02861"/>
<sequence>MGSRKGIPNKTTRYDSDILPRLSDIKEWVIQGDTVREICKKLSISHDTWYRYCKENETLSELVDMGRSVLCNDVEKSLLKLCNGYEYEELKTIVEEDKNGKKRTKIEKTKRHQPPSAQAISFFLRNRMPEEWSDKKELILDTSQNEEARKKLFLEMIQEDAIDAEYSEVDEEDNRLDDPQEDEYTDE</sequence>
<evidence type="ECO:0000313" key="2">
    <source>
        <dbReference type="EMBL" id="SDL24166.1"/>
    </source>
</evidence>
<reference evidence="2" key="1">
    <citation type="submission" date="2016-10" db="EMBL/GenBank/DDBJ databases">
        <authorList>
            <person name="de Groot N.N."/>
        </authorList>
    </citation>
    <scope>NUCLEOTIDE SEQUENCE [LARGE SCALE GENOMIC DNA]</scope>
    <source>
        <strain evidence="2">DSM 18346</strain>
    </source>
</reference>
<accession>A0A1G9IGH0</accession>